<dbReference type="GO" id="GO:0008927">
    <property type="term" value="F:mannonate dehydratase activity"/>
    <property type="evidence" value="ECO:0007669"/>
    <property type="project" value="UniProtKB-EC"/>
</dbReference>
<evidence type="ECO:0000313" key="12">
    <source>
        <dbReference type="Proteomes" id="UP000031521"/>
    </source>
</evidence>
<dbReference type="STRING" id="1208324.P73_1647"/>
<sequence length="324" mass="35898">MRVAERVNLDFVDLDRDMKFLRQLGVTDLGIMIKEWDKNYGAEPAWYESPASGLRHTDYFELKDLRALKQWVESYGLRLYSIMGLNFARRVRLRPGEPGYAEAIENVKRSILNMGEVGIPQYSGGSRGFAGPAIASPFGLNHWRTSVVEGRGGAQMVRYSEAVARTADPAEIAPVSEEEVWSDTFAFLEQVSPVAAAAGVTLCHHPADPPVPVQRGVAKILKSRADFDRLFATVSGEANKMIFCLGWQEVRTAIRSPQAPLLQVPSPPIDVRPRELVPSGRRPHSVGCEKAPGLLEEPGGYDLRRTAQSPAPLAYRDPCRACRR</sequence>
<evidence type="ECO:0000256" key="5">
    <source>
        <dbReference type="ARBA" id="ARBA00004892"/>
    </source>
</evidence>
<dbReference type="EMBL" id="CP004393">
    <property type="protein sequence ID" value="AJE46362.1"/>
    <property type="molecule type" value="Genomic_DNA"/>
</dbReference>
<evidence type="ECO:0000256" key="1">
    <source>
        <dbReference type="ARBA" id="ARBA00001794"/>
    </source>
</evidence>
<dbReference type="InterPro" id="IPR036237">
    <property type="entry name" value="Xyl_isomerase-like_sf"/>
</dbReference>
<evidence type="ECO:0000256" key="2">
    <source>
        <dbReference type="ARBA" id="ARBA00001936"/>
    </source>
</evidence>
<dbReference type="OrthoDB" id="9780250at2"/>
<comment type="catalytic activity">
    <reaction evidence="1">
        <text>D-mannonate = 2-dehydro-3-deoxy-D-gluconate + H2O</text>
        <dbReference type="Rhea" id="RHEA:20097"/>
        <dbReference type="ChEBI" id="CHEBI:15377"/>
        <dbReference type="ChEBI" id="CHEBI:17767"/>
        <dbReference type="ChEBI" id="CHEBI:57990"/>
        <dbReference type="EC" id="4.2.1.8"/>
    </reaction>
</comment>
<accession>A0A0B5E1L8</accession>
<dbReference type="KEGG" id="cid:P73_1647"/>
<dbReference type="Gene3D" id="3.20.20.150">
    <property type="entry name" value="Divalent-metal-dependent TIM barrel enzymes"/>
    <property type="match status" value="1"/>
</dbReference>
<dbReference type="UniPathway" id="UPA00246"/>
<name>A0A0B5E1L8_9RHOB</name>
<dbReference type="Proteomes" id="UP000031521">
    <property type="component" value="Chromosome"/>
</dbReference>
<evidence type="ECO:0000256" key="9">
    <source>
        <dbReference type="ARBA" id="ARBA00023211"/>
    </source>
</evidence>
<comment type="function">
    <text evidence="4">Catalyzes the dehydration of D-mannonate.</text>
</comment>
<evidence type="ECO:0000256" key="7">
    <source>
        <dbReference type="ARBA" id="ARBA00012927"/>
    </source>
</evidence>
<comment type="similarity">
    <text evidence="6">Belongs to the mannonate dehydratase family.</text>
</comment>
<dbReference type="GO" id="GO:0030145">
    <property type="term" value="F:manganese ion binding"/>
    <property type="evidence" value="ECO:0007669"/>
    <property type="project" value="TreeGrafter"/>
</dbReference>
<keyword evidence="8" id="KW-0408">Iron</keyword>
<dbReference type="GO" id="GO:0008198">
    <property type="term" value="F:ferrous iron binding"/>
    <property type="evidence" value="ECO:0007669"/>
    <property type="project" value="TreeGrafter"/>
</dbReference>
<evidence type="ECO:0000256" key="6">
    <source>
        <dbReference type="ARBA" id="ARBA00007389"/>
    </source>
</evidence>
<dbReference type="InterPro" id="IPR004628">
    <property type="entry name" value="Man_deHydtase"/>
</dbReference>
<protein>
    <recommendedName>
        <fullName evidence="7">mannonate dehydratase</fullName>
        <ecNumber evidence="7">4.2.1.8</ecNumber>
    </recommendedName>
</protein>
<dbReference type="SUPFAM" id="SSF51658">
    <property type="entry name" value="Xylose isomerase-like"/>
    <property type="match status" value="1"/>
</dbReference>
<evidence type="ECO:0000256" key="8">
    <source>
        <dbReference type="ARBA" id="ARBA00023004"/>
    </source>
</evidence>
<evidence type="ECO:0000256" key="10">
    <source>
        <dbReference type="ARBA" id="ARBA00023239"/>
    </source>
</evidence>
<comment type="cofactor">
    <cofactor evidence="3">
        <name>Fe(2+)</name>
        <dbReference type="ChEBI" id="CHEBI:29033"/>
    </cofactor>
</comment>
<dbReference type="PANTHER" id="PTHR30387">
    <property type="entry name" value="MANNONATE DEHYDRATASE"/>
    <property type="match status" value="1"/>
</dbReference>
<organism evidence="11 12">
    <name type="scientific">Celeribacter indicus</name>
    <dbReference type="NCBI Taxonomy" id="1208324"/>
    <lineage>
        <taxon>Bacteria</taxon>
        <taxon>Pseudomonadati</taxon>
        <taxon>Pseudomonadota</taxon>
        <taxon>Alphaproteobacteria</taxon>
        <taxon>Rhodobacterales</taxon>
        <taxon>Roseobacteraceae</taxon>
        <taxon>Celeribacter</taxon>
    </lineage>
</organism>
<dbReference type="HOGENOM" id="CLU_857103_0_0_5"/>
<evidence type="ECO:0000256" key="4">
    <source>
        <dbReference type="ARBA" id="ARBA00002713"/>
    </source>
</evidence>
<dbReference type="GO" id="GO:0042840">
    <property type="term" value="P:D-glucuronate catabolic process"/>
    <property type="evidence" value="ECO:0007669"/>
    <property type="project" value="TreeGrafter"/>
</dbReference>
<comment type="pathway">
    <text evidence="5">Carbohydrate metabolism; pentose and glucuronate interconversion.</text>
</comment>
<dbReference type="AlphaFoldDB" id="A0A0B5E1L8"/>
<keyword evidence="10" id="KW-0456">Lyase</keyword>
<gene>
    <name evidence="11" type="ORF">P73_1647</name>
</gene>
<reference evidence="11 12" key="1">
    <citation type="journal article" date="2014" name="Int. J. Syst. Evol. Microbiol.">
        <title>Celeribacter indicus sp. nov., a polycyclic aromatic hydrocarbon-degrading bacterium from deep-sea sediment and reclassification of Huaishuia halophila as Celeribacter halophilus comb. nov.</title>
        <authorList>
            <person name="Lai Q."/>
            <person name="Cao J."/>
            <person name="Yuan J."/>
            <person name="Li F."/>
            <person name="Shao Z."/>
        </authorList>
    </citation>
    <scope>NUCLEOTIDE SEQUENCE [LARGE SCALE GENOMIC DNA]</scope>
    <source>
        <strain evidence="11">P73</strain>
    </source>
</reference>
<keyword evidence="9" id="KW-0464">Manganese</keyword>
<dbReference type="RefSeq" id="WP_052453118.1">
    <property type="nucleotide sequence ID" value="NZ_CP004393.1"/>
</dbReference>
<keyword evidence="12" id="KW-1185">Reference proteome</keyword>
<dbReference type="EC" id="4.2.1.8" evidence="7"/>
<evidence type="ECO:0000313" key="11">
    <source>
        <dbReference type="EMBL" id="AJE46362.1"/>
    </source>
</evidence>
<dbReference type="Pfam" id="PF03786">
    <property type="entry name" value="UxuA"/>
    <property type="match status" value="1"/>
</dbReference>
<dbReference type="PANTHER" id="PTHR30387:SF2">
    <property type="entry name" value="MANNONATE DEHYDRATASE"/>
    <property type="match status" value="1"/>
</dbReference>
<proteinExistence type="inferred from homology"/>
<evidence type="ECO:0000256" key="3">
    <source>
        <dbReference type="ARBA" id="ARBA00001954"/>
    </source>
</evidence>
<comment type="cofactor">
    <cofactor evidence="2">
        <name>Mn(2+)</name>
        <dbReference type="ChEBI" id="CHEBI:29035"/>
    </cofactor>
</comment>